<dbReference type="InterPro" id="IPR011042">
    <property type="entry name" value="6-blade_b-propeller_TolB-like"/>
</dbReference>
<accession>A0ABV3ZLU6</accession>
<dbReference type="Pfam" id="PF07676">
    <property type="entry name" value="PD40"/>
    <property type="match status" value="4"/>
</dbReference>
<evidence type="ECO:0000313" key="4">
    <source>
        <dbReference type="Proteomes" id="UP001560573"/>
    </source>
</evidence>
<organism evidence="3 4">
    <name type="scientific">Danxiaibacter flavus</name>
    <dbReference type="NCBI Taxonomy" id="3049108"/>
    <lineage>
        <taxon>Bacteria</taxon>
        <taxon>Pseudomonadati</taxon>
        <taxon>Bacteroidota</taxon>
        <taxon>Chitinophagia</taxon>
        <taxon>Chitinophagales</taxon>
        <taxon>Chitinophagaceae</taxon>
        <taxon>Danxiaibacter</taxon>
    </lineage>
</organism>
<keyword evidence="4" id="KW-1185">Reference proteome</keyword>
<dbReference type="InterPro" id="IPR026444">
    <property type="entry name" value="Secre_tail"/>
</dbReference>
<protein>
    <submittedName>
        <fullName evidence="3">FlgD immunoglobulin-like domain containing protein</fullName>
    </submittedName>
</protein>
<evidence type="ECO:0000259" key="2">
    <source>
        <dbReference type="Pfam" id="PF13860"/>
    </source>
</evidence>
<evidence type="ECO:0000313" key="3">
    <source>
        <dbReference type="EMBL" id="MEX6690852.1"/>
    </source>
</evidence>
<comment type="similarity">
    <text evidence="1">Belongs to the TolB family.</text>
</comment>
<dbReference type="EMBL" id="JAULBC010000011">
    <property type="protein sequence ID" value="MEX6690852.1"/>
    <property type="molecule type" value="Genomic_DNA"/>
</dbReference>
<evidence type="ECO:0000256" key="1">
    <source>
        <dbReference type="ARBA" id="ARBA00009820"/>
    </source>
</evidence>
<dbReference type="Gene3D" id="2.60.40.4070">
    <property type="match status" value="1"/>
</dbReference>
<feature type="domain" description="FlgD/Vpr Ig-like" evidence="2">
    <location>
        <begin position="326"/>
        <end position="388"/>
    </location>
</feature>
<dbReference type="InterPro" id="IPR025965">
    <property type="entry name" value="FlgD/Vpr_Ig-like"/>
</dbReference>
<proteinExistence type="inferred from homology"/>
<dbReference type="RefSeq" id="WP_369332268.1">
    <property type="nucleotide sequence ID" value="NZ_JAULBC010000011.1"/>
</dbReference>
<dbReference type="Gene3D" id="2.120.10.30">
    <property type="entry name" value="TolB, C-terminal domain"/>
    <property type="match status" value="1"/>
</dbReference>
<dbReference type="InterPro" id="IPR011659">
    <property type="entry name" value="WD40"/>
</dbReference>
<gene>
    <name evidence="3" type="ORF">QTN47_25310</name>
</gene>
<comment type="caution">
    <text evidence="3">The sequence shown here is derived from an EMBL/GenBank/DDBJ whole genome shotgun (WGS) entry which is preliminary data.</text>
</comment>
<name>A0ABV3ZLU6_9BACT</name>
<dbReference type="NCBIfam" id="TIGR04183">
    <property type="entry name" value="Por_Secre_tail"/>
    <property type="match status" value="1"/>
</dbReference>
<dbReference type="PANTHER" id="PTHR36842:SF1">
    <property type="entry name" value="PROTEIN TOLB"/>
    <property type="match status" value="1"/>
</dbReference>
<dbReference type="SUPFAM" id="SSF82171">
    <property type="entry name" value="DPP6 N-terminal domain-like"/>
    <property type="match status" value="1"/>
</dbReference>
<reference evidence="3 4" key="1">
    <citation type="submission" date="2023-07" db="EMBL/GenBank/DDBJ databases">
        <authorList>
            <person name="Lian W.-H."/>
        </authorList>
    </citation>
    <scope>NUCLEOTIDE SEQUENCE [LARGE SCALE GENOMIC DNA]</scope>
    <source>
        <strain evidence="3 4">SYSU DXS3180</strain>
    </source>
</reference>
<dbReference type="Pfam" id="PF13860">
    <property type="entry name" value="FlgD_ig"/>
    <property type="match status" value="1"/>
</dbReference>
<dbReference type="PANTHER" id="PTHR36842">
    <property type="entry name" value="PROTEIN TOLB HOMOLOG"/>
    <property type="match status" value="1"/>
</dbReference>
<dbReference type="Proteomes" id="UP001560573">
    <property type="component" value="Unassembled WGS sequence"/>
</dbReference>
<sequence length="402" mass="43778">MKQSLPGICMTAIFLLIAVNRIKAQSNYDIYVFNVKTGTTKQLTKIPGAGEYNVTWSNNGKKIAHDVVGPIASPYVQSIFVTDVETGVSVPLAGAEGGNDAAWSPDGKVIAFDDYSEYPRNIYSVPASGGSRTLLRYNSHHASWNPQGTKIAFDDNYGYIGSKDVNTGQETFVTYYGDRPAWSPNGQYIAFDGWGWAGGGVWIVKIDTAGNPVAAPIQLTTSGYGPTWKNNSKELVFIDWPDGDPNLYSIPVTGGVAKKIAGRIGGFDKGDYDPTYSNDGQYIAWSSYTDPASLLNESSREAATTKLSLQSKSLLVQNYPNPFADETTISFTVAQPSHVTINIYSLTGQKINTLTDAEYKAGSYQLQWDGRTKQGQNLASGIYLCQLKTPDGMVVKKMLRIR</sequence>